<keyword evidence="4" id="KW-0050">Antiport</keyword>
<evidence type="ECO:0000259" key="10">
    <source>
        <dbReference type="Pfam" id="PF00999"/>
    </source>
</evidence>
<feature type="transmembrane region" description="Helical" evidence="9">
    <location>
        <begin position="180"/>
        <end position="198"/>
    </location>
</feature>
<reference evidence="11 12" key="1">
    <citation type="submission" date="2018-09" db="EMBL/GenBank/DDBJ databases">
        <title>Phylogeny of the Shewanellaceae, and recommendation for two new genera, Pseudoshewanella and Parashewanella.</title>
        <authorList>
            <person name="Wang G."/>
        </authorList>
    </citation>
    <scope>NUCLEOTIDE SEQUENCE [LARGE SCALE GENOMIC DNA]</scope>
    <source>
        <strain evidence="11 12">C51</strain>
    </source>
</reference>
<dbReference type="OrthoDB" id="9781411at2"/>
<evidence type="ECO:0000256" key="8">
    <source>
        <dbReference type="ARBA" id="ARBA00023136"/>
    </source>
</evidence>
<keyword evidence="5 9" id="KW-0812">Transmembrane</keyword>
<evidence type="ECO:0000256" key="3">
    <source>
        <dbReference type="ARBA" id="ARBA00022448"/>
    </source>
</evidence>
<evidence type="ECO:0000256" key="1">
    <source>
        <dbReference type="ARBA" id="ARBA00004141"/>
    </source>
</evidence>
<feature type="transmembrane region" description="Helical" evidence="9">
    <location>
        <begin position="6"/>
        <end position="27"/>
    </location>
</feature>
<dbReference type="GO" id="GO:0016020">
    <property type="term" value="C:membrane"/>
    <property type="evidence" value="ECO:0007669"/>
    <property type="project" value="UniProtKB-SubCell"/>
</dbReference>
<dbReference type="GO" id="GO:0015297">
    <property type="term" value="F:antiporter activity"/>
    <property type="evidence" value="ECO:0007669"/>
    <property type="project" value="UniProtKB-KW"/>
</dbReference>
<feature type="domain" description="Cation/H+ exchanger transmembrane" evidence="10">
    <location>
        <begin position="14"/>
        <end position="375"/>
    </location>
</feature>
<keyword evidence="6 9" id="KW-1133">Transmembrane helix</keyword>
<dbReference type="PANTHER" id="PTHR42751">
    <property type="entry name" value="SODIUM/HYDROGEN EXCHANGER FAMILY/TRKA DOMAIN PROTEIN"/>
    <property type="match status" value="1"/>
</dbReference>
<feature type="transmembrane region" description="Helical" evidence="9">
    <location>
        <begin position="358"/>
        <end position="377"/>
    </location>
</feature>
<sequence>MHLDPALAPTVALILIVLLIGTLMRLLQQPHVVSYLLAGVIVGPFGLKIVNDVDLINRLGSMGVILLLFYVGMETDIHKLMRQWKIIIFGTLFQILLSIVAVWFLGKVFDWALPRVVLIGFVISLSSTAVLIKILQDSGEINSNIGQGVLGILLAQDLAIIPMIIIIGLLNTAETTASHWQLQLVGSIIIALLMLVIVKKEQIKLPYSSWIKKDHELQLFIALIICFGMALITAAFELSTALGAFVGGVLVGSAKESEWVTKTLESFKVLFLAFFFLSVGMLLNLNYFSSHIPQVLLLVLAAFITNTIINAGILKFANFNWKASLYAGALLSQIGEFSFVLAALGLQAQIINDESYQLALCVIAVSLMLAPLWISGFKRFTINHR</sequence>
<gene>
    <name evidence="11" type="ORF">D5018_19510</name>
</gene>
<accession>A0A3L8PRI4</accession>
<dbReference type="Pfam" id="PF00999">
    <property type="entry name" value="Na_H_Exchanger"/>
    <property type="match status" value="1"/>
</dbReference>
<keyword evidence="3" id="KW-0813">Transport</keyword>
<feature type="transmembrane region" description="Helical" evidence="9">
    <location>
        <begin position="84"/>
        <end position="106"/>
    </location>
</feature>
<dbReference type="GO" id="GO:1902600">
    <property type="term" value="P:proton transmembrane transport"/>
    <property type="evidence" value="ECO:0007669"/>
    <property type="project" value="InterPro"/>
</dbReference>
<evidence type="ECO:0000256" key="2">
    <source>
        <dbReference type="ARBA" id="ARBA00005551"/>
    </source>
</evidence>
<feature type="transmembrane region" description="Helical" evidence="9">
    <location>
        <begin position="147"/>
        <end position="168"/>
    </location>
</feature>
<organism evidence="11 12">
    <name type="scientific">Parashewanella curva</name>
    <dbReference type="NCBI Taxonomy" id="2338552"/>
    <lineage>
        <taxon>Bacteria</taxon>
        <taxon>Pseudomonadati</taxon>
        <taxon>Pseudomonadota</taxon>
        <taxon>Gammaproteobacteria</taxon>
        <taxon>Alteromonadales</taxon>
        <taxon>Shewanellaceae</taxon>
        <taxon>Parashewanella</taxon>
    </lineage>
</organism>
<dbReference type="Gene3D" id="1.20.1530.20">
    <property type="match status" value="1"/>
</dbReference>
<feature type="transmembrane region" description="Helical" evidence="9">
    <location>
        <begin position="323"/>
        <end position="346"/>
    </location>
</feature>
<dbReference type="EMBL" id="QZEI01000108">
    <property type="protein sequence ID" value="RLV58010.1"/>
    <property type="molecule type" value="Genomic_DNA"/>
</dbReference>
<name>A0A3L8PRI4_9GAMM</name>
<evidence type="ECO:0000256" key="6">
    <source>
        <dbReference type="ARBA" id="ARBA00022989"/>
    </source>
</evidence>
<dbReference type="InterPro" id="IPR038770">
    <property type="entry name" value="Na+/solute_symporter_sf"/>
</dbReference>
<feature type="transmembrane region" description="Helical" evidence="9">
    <location>
        <begin position="269"/>
        <end position="288"/>
    </location>
</feature>
<dbReference type="PANTHER" id="PTHR42751:SF3">
    <property type="entry name" value="SODIUM_GLUTAMATE SYMPORTER"/>
    <property type="match status" value="1"/>
</dbReference>
<dbReference type="AlphaFoldDB" id="A0A3L8PRI4"/>
<keyword evidence="8 9" id="KW-0472">Membrane</keyword>
<feature type="transmembrane region" description="Helical" evidence="9">
    <location>
        <begin position="295"/>
        <end position="317"/>
    </location>
</feature>
<comment type="subcellular location">
    <subcellularLocation>
        <location evidence="1">Membrane</location>
        <topology evidence="1">Multi-pass membrane protein</topology>
    </subcellularLocation>
</comment>
<dbReference type="RefSeq" id="WP_121840661.1">
    <property type="nucleotide sequence ID" value="NZ_ML014857.1"/>
</dbReference>
<evidence type="ECO:0000256" key="9">
    <source>
        <dbReference type="SAM" id="Phobius"/>
    </source>
</evidence>
<evidence type="ECO:0000256" key="7">
    <source>
        <dbReference type="ARBA" id="ARBA00023065"/>
    </source>
</evidence>
<protein>
    <submittedName>
        <fullName evidence="11">Cation:proton antiporter</fullName>
    </submittedName>
</protein>
<evidence type="ECO:0000256" key="5">
    <source>
        <dbReference type="ARBA" id="ARBA00022692"/>
    </source>
</evidence>
<comment type="similarity">
    <text evidence="2">Belongs to the monovalent cation:proton antiporter 2 (CPA2) transporter (TC 2.A.37) family.</text>
</comment>
<evidence type="ECO:0000256" key="4">
    <source>
        <dbReference type="ARBA" id="ARBA00022449"/>
    </source>
</evidence>
<feature type="transmembrane region" description="Helical" evidence="9">
    <location>
        <begin position="112"/>
        <end position="135"/>
    </location>
</feature>
<feature type="transmembrane region" description="Helical" evidence="9">
    <location>
        <begin position="55"/>
        <end position="72"/>
    </location>
</feature>
<evidence type="ECO:0000313" key="12">
    <source>
        <dbReference type="Proteomes" id="UP000281474"/>
    </source>
</evidence>
<feature type="transmembrane region" description="Helical" evidence="9">
    <location>
        <begin position="32"/>
        <end position="49"/>
    </location>
</feature>
<feature type="transmembrane region" description="Helical" evidence="9">
    <location>
        <begin position="219"/>
        <end position="249"/>
    </location>
</feature>
<dbReference type="InterPro" id="IPR006153">
    <property type="entry name" value="Cation/H_exchanger_TM"/>
</dbReference>
<evidence type="ECO:0000313" key="11">
    <source>
        <dbReference type="EMBL" id="RLV58010.1"/>
    </source>
</evidence>
<keyword evidence="12" id="KW-1185">Reference proteome</keyword>
<dbReference type="Proteomes" id="UP000281474">
    <property type="component" value="Unassembled WGS sequence"/>
</dbReference>
<proteinExistence type="inferred from homology"/>
<comment type="caution">
    <text evidence="11">The sequence shown here is derived from an EMBL/GenBank/DDBJ whole genome shotgun (WGS) entry which is preliminary data.</text>
</comment>
<keyword evidence="7" id="KW-0406">Ion transport</keyword>